<evidence type="ECO:0000256" key="6">
    <source>
        <dbReference type="ARBA" id="ARBA00034754"/>
    </source>
</evidence>
<protein>
    <recommendedName>
        <fullName evidence="1">DNA-directed DNA polymerase</fullName>
        <ecNumber evidence="1">2.7.7.7</ecNumber>
    </recommendedName>
</protein>
<dbReference type="Proteomes" id="UP000250006">
    <property type="component" value="Unassembled WGS sequence"/>
</dbReference>
<comment type="caution">
    <text evidence="9">The sequence shown here is derived from an EMBL/GenBank/DDBJ whole genome shotgun (WGS) entry which is preliminary data.</text>
</comment>
<dbReference type="Gene3D" id="1.20.272.10">
    <property type="match status" value="1"/>
</dbReference>
<dbReference type="Pfam" id="PF21694">
    <property type="entry name" value="DNA_pol3_delta_C"/>
    <property type="match status" value="1"/>
</dbReference>
<evidence type="ECO:0000256" key="1">
    <source>
        <dbReference type="ARBA" id="ARBA00012417"/>
    </source>
</evidence>
<feature type="domain" description="DNA polymerase III delta subunit-like C-terminal" evidence="8">
    <location>
        <begin position="233"/>
        <end position="347"/>
    </location>
</feature>
<dbReference type="InterPro" id="IPR027417">
    <property type="entry name" value="P-loop_NTPase"/>
</dbReference>
<dbReference type="InterPro" id="IPR048466">
    <property type="entry name" value="DNA_pol3_delta-like_C"/>
</dbReference>
<evidence type="ECO:0000259" key="8">
    <source>
        <dbReference type="Pfam" id="PF21694"/>
    </source>
</evidence>
<comment type="similarity">
    <text evidence="6">Belongs to the DNA polymerase HolA subunit family.</text>
</comment>
<dbReference type="SUPFAM" id="SSF48019">
    <property type="entry name" value="post-AAA+ oligomerization domain-like"/>
    <property type="match status" value="1"/>
</dbReference>
<dbReference type="PANTHER" id="PTHR34388:SF1">
    <property type="entry name" value="DNA POLYMERASE III SUBUNIT DELTA"/>
    <property type="match status" value="1"/>
</dbReference>
<keyword evidence="4" id="KW-0235">DNA replication</keyword>
<name>A0ABY1VK91_9ACTO</name>
<evidence type="ECO:0000256" key="2">
    <source>
        <dbReference type="ARBA" id="ARBA00022679"/>
    </source>
</evidence>
<dbReference type="NCBIfam" id="TIGR01128">
    <property type="entry name" value="holA"/>
    <property type="match status" value="1"/>
</dbReference>
<reference evidence="9 10" key="1">
    <citation type="submission" date="2018-06" db="EMBL/GenBank/DDBJ databases">
        <authorList>
            <consortium name="Pathogen Informatics"/>
            <person name="Doyle S."/>
        </authorList>
    </citation>
    <scope>NUCLEOTIDE SEQUENCE [LARGE SCALE GENOMIC DNA]</scope>
    <source>
        <strain evidence="9 10">NCTC11535</strain>
    </source>
</reference>
<dbReference type="EC" id="2.7.7.7" evidence="1"/>
<keyword evidence="2" id="KW-0808">Transferase</keyword>
<organism evidence="9 10">
    <name type="scientific">Actinomyces bovis</name>
    <dbReference type="NCBI Taxonomy" id="1658"/>
    <lineage>
        <taxon>Bacteria</taxon>
        <taxon>Bacillati</taxon>
        <taxon>Actinomycetota</taxon>
        <taxon>Actinomycetes</taxon>
        <taxon>Actinomycetales</taxon>
        <taxon>Actinomycetaceae</taxon>
        <taxon>Actinomyces</taxon>
    </lineage>
</organism>
<evidence type="ECO:0000256" key="5">
    <source>
        <dbReference type="ARBA" id="ARBA00022932"/>
    </source>
</evidence>
<dbReference type="InterPro" id="IPR008921">
    <property type="entry name" value="DNA_pol3_clamp-load_cplx_C"/>
</dbReference>
<evidence type="ECO:0000256" key="7">
    <source>
        <dbReference type="ARBA" id="ARBA00049244"/>
    </source>
</evidence>
<accession>A0ABY1VK91</accession>
<evidence type="ECO:0000256" key="3">
    <source>
        <dbReference type="ARBA" id="ARBA00022695"/>
    </source>
</evidence>
<evidence type="ECO:0000256" key="4">
    <source>
        <dbReference type="ARBA" id="ARBA00022705"/>
    </source>
</evidence>
<dbReference type="SUPFAM" id="SSF52540">
    <property type="entry name" value="P-loop containing nucleoside triphosphate hydrolases"/>
    <property type="match status" value="1"/>
</dbReference>
<sequence length="361" mass="38367">MRCRWWRAEGVSASWQAWGMAARTRPARSTPAGPSWDQVQLAPIVLIRGGEGLLADRAVSRLLAQARQADPATEVTRVDAAAYEPHQLDALVSPSLFGEPRLVHIPALEQMNDALLADLLSYLPRADPEVHVILRHNGGQRGKKLLEALTASPYPVVTCEPIKSPKDKAALVTADVRRAGRSIEPAAVGALVDALGNDLRELCAATDQLIADTAGQITAAQVRTYYAGRIEATGFSVADAAAAGNVSLAITSLRHAVATGTDPVLVVSALAMKIRQLARVATLSGRAGTPGRNLGMAPWQVDRARKELSGWNDDALASAIVAIAKADVAVKGGSRDPVYAVERAVLDICSARRRAVNSRRR</sequence>
<dbReference type="Gene3D" id="3.40.50.300">
    <property type="entry name" value="P-loop containing nucleotide triphosphate hydrolases"/>
    <property type="match status" value="1"/>
</dbReference>
<comment type="catalytic activity">
    <reaction evidence="7">
        <text>DNA(n) + a 2'-deoxyribonucleoside 5'-triphosphate = DNA(n+1) + diphosphate</text>
        <dbReference type="Rhea" id="RHEA:22508"/>
        <dbReference type="Rhea" id="RHEA-COMP:17339"/>
        <dbReference type="Rhea" id="RHEA-COMP:17340"/>
        <dbReference type="ChEBI" id="CHEBI:33019"/>
        <dbReference type="ChEBI" id="CHEBI:61560"/>
        <dbReference type="ChEBI" id="CHEBI:173112"/>
        <dbReference type="EC" id="2.7.7.7"/>
    </reaction>
</comment>
<gene>
    <name evidence="9" type="ORF">NCTC11535_00180</name>
</gene>
<keyword evidence="10" id="KW-1185">Reference proteome</keyword>
<proteinExistence type="inferred from homology"/>
<evidence type="ECO:0000313" key="10">
    <source>
        <dbReference type="Proteomes" id="UP000250006"/>
    </source>
</evidence>
<evidence type="ECO:0000313" key="9">
    <source>
        <dbReference type="EMBL" id="SPT52531.1"/>
    </source>
</evidence>
<dbReference type="PANTHER" id="PTHR34388">
    <property type="entry name" value="DNA POLYMERASE III SUBUNIT DELTA"/>
    <property type="match status" value="1"/>
</dbReference>
<keyword evidence="5" id="KW-0239">DNA-directed DNA polymerase</keyword>
<keyword evidence="3" id="KW-0548">Nucleotidyltransferase</keyword>
<dbReference type="InterPro" id="IPR005790">
    <property type="entry name" value="DNA_polIII_delta"/>
</dbReference>
<dbReference type="EMBL" id="UAPQ01000001">
    <property type="protein sequence ID" value="SPT52531.1"/>
    <property type="molecule type" value="Genomic_DNA"/>
</dbReference>